<sequence length="100" mass="11245">ANCLGWIVEGVTTGVYGTLCRFSQEAPTPSQYLFAKALICMSETGQPWHDDPSFAYRRRKRDLEFFMGRTSGTRNLNVPTAKRNYRRYVAGLATEVCATA</sequence>
<keyword evidence="2" id="KW-1185">Reference proteome</keyword>
<accession>A0A2A4HFS5</accession>
<evidence type="ECO:0000313" key="1">
    <source>
        <dbReference type="EMBL" id="PCF93436.1"/>
    </source>
</evidence>
<evidence type="ECO:0000313" key="2">
    <source>
        <dbReference type="Proteomes" id="UP000218677"/>
    </source>
</evidence>
<reference evidence="2" key="1">
    <citation type="submission" date="2017-09" db="EMBL/GenBank/DDBJ databases">
        <authorList>
            <person name="Cho G.-S."/>
            <person name="Oguntoyinbo F.A."/>
            <person name="Cnockaert M."/>
            <person name="Kabisch J."/>
            <person name="Neve H."/>
            <person name="Bockelmann W."/>
            <person name="Wenning M."/>
            <person name="Franz C.M."/>
            <person name="Vandamme P."/>
        </authorList>
    </citation>
    <scope>NUCLEOTIDE SEQUENCE [LARGE SCALE GENOMIC DNA]</scope>
    <source>
        <strain evidence="2">MBT G8648</strain>
    </source>
</reference>
<gene>
    <name evidence="1" type="ORF">CPA45_22405</name>
</gene>
<organism evidence="1 2">
    <name type="scientific">Vreelandella nigrificans</name>
    <dbReference type="NCBI Taxonomy" id="2042704"/>
    <lineage>
        <taxon>Bacteria</taxon>
        <taxon>Pseudomonadati</taxon>
        <taxon>Pseudomonadota</taxon>
        <taxon>Gammaproteobacteria</taxon>
        <taxon>Oceanospirillales</taxon>
        <taxon>Halomonadaceae</taxon>
        <taxon>Vreelandella</taxon>
    </lineage>
</organism>
<dbReference type="Proteomes" id="UP000218677">
    <property type="component" value="Unassembled WGS sequence"/>
</dbReference>
<name>A0A2A4HFS5_9GAMM</name>
<dbReference type="RefSeq" id="WP_208858583.1">
    <property type="nucleotide sequence ID" value="NZ_NWUX01000053.1"/>
</dbReference>
<dbReference type="EMBL" id="NWUX01000053">
    <property type="protein sequence ID" value="PCF93436.1"/>
    <property type="molecule type" value="Genomic_DNA"/>
</dbReference>
<dbReference type="AlphaFoldDB" id="A0A2A4HFS5"/>
<comment type="caution">
    <text evidence="1">The sequence shown here is derived from an EMBL/GenBank/DDBJ whole genome shotgun (WGS) entry which is preliminary data.</text>
</comment>
<proteinExistence type="predicted"/>
<protein>
    <submittedName>
        <fullName evidence="1">Uncharacterized protein</fullName>
    </submittedName>
</protein>
<feature type="non-terminal residue" evidence="1">
    <location>
        <position position="1"/>
    </location>
</feature>